<reference evidence="2" key="1">
    <citation type="journal article" date="2019" name="Sci. Rep.">
        <title>Draft genome of Tanacetum cinerariifolium, the natural source of mosquito coil.</title>
        <authorList>
            <person name="Yamashiro T."/>
            <person name="Shiraishi A."/>
            <person name="Satake H."/>
            <person name="Nakayama K."/>
        </authorList>
    </citation>
    <scope>NUCLEOTIDE SEQUENCE</scope>
</reference>
<dbReference type="Gene3D" id="2.60.120.10">
    <property type="entry name" value="Jelly Rolls"/>
    <property type="match status" value="1"/>
</dbReference>
<feature type="domain" description="Pirin C-terminal" evidence="1">
    <location>
        <begin position="3"/>
        <end position="69"/>
    </location>
</feature>
<comment type="caution">
    <text evidence="2">The sequence shown here is derived from an EMBL/GenBank/DDBJ whole genome shotgun (WGS) entry which is preliminary data.</text>
</comment>
<organism evidence="2">
    <name type="scientific">Tanacetum cinerariifolium</name>
    <name type="common">Dalmatian daisy</name>
    <name type="synonym">Chrysanthemum cinerariifolium</name>
    <dbReference type="NCBI Taxonomy" id="118510"/>
    <lineage>
        <taxon>Eukaryota</taxon>
        <taxon>Viridiplantae</taxon>
        <taxon>Streptophyta</taxon>
        <taxon>Embryophyta</taxon>
        <taxon>Tracheophyta</taxon>
        <taxon>Spermatophyta</taxon>
        <taxon>Magnoliopsida</taxon>
        <taxon>eudicotyledons</taxon>
        <taxon>Gunneridae</taxon>
        <taxon>Pentapetalae</taxon>
        <taxon>asterids</taxon>
        <taxon>campanulids</taxon>
        <taxon>Asterales</taxon>
        <taxon>Asteraceae</taxon>
        <taxon>Asteroideae</taxon>
        <taxon>Anthemideae</taxon>
        <taxon>Anthemidinae</taxon>
        <taxon>Tanacetum</taxon>
    </lineage>
</organism>
<dbReference type="AlphaFoldDB" id="A0A699WXU8"/>
<dbReference type="PANTHER" id="PTHR43594:SF1">
    <property type="entry name" value="QUERCETIN 2,3-DIOXYGENASE PA2418-RELATED"/>
    <property type="match status" value="1"/>
</dbReference>
<protein>
    <recommendedName>
        <fullName evidence="1">Pirin C-terminal domain-containing protein</fullName>
    </recommendedName>
</protein>
<dbReference type="InterPro" id="IPR008778">
    <property type="entry name" value="Pirin_C_dom"/>
</dbReference>
<dbReference type="InterPro" id="IPR011051">
    <property type="entry name" value="RmlC_Cupin_sf"/>
</dbReference>
<dbReference type="SUPFAM" id="SSF51182">
    <property type="entry name" value="RmlC-like cupins"/>
    <property type="match status" value="1"/>
</dbReference>
<dbReference type="Pfam" id="PF05726">
    <property type="entry name" value="Pirin_C"/>
    <property type="match status" value="1"/>
</dbReference>
<dbReference type="PANTHER" id="PTHR43594">
    <property type="entry name" value="QUERCETIN 2,3-DIOXYGENASE"/>
    <property type="match status" value="1"/>
</dbReference>
<feature type="non-terminal residue" evidence="2">
    <location>
        <position position="1"/>
    </location>
</feature>
<dbReference type="InterPro" id="IPR014710">
    <property type="entry name" value="RmlC-like_jellyroll"/>
</dbReference>
<proteinExistence type="predicted"/>
<dbReference type="EMBL" id="BKCJ011745794">
    <property type="protein sequence ID" value="GFD49681.1"/>
    <property type="molecule type" value="Genomic_DNA"/>
</dbReference>
<gene>
    <name evidence="2" type="ORF">Tci_921650</name>
</gene>
<name>A0A699WXU8_TANCI</name>
<evidence type="ECO:0000313" key="2">
    <source>
        <dbReference type="EMBL" id="GFD49681.1"/>
    </source>
</evidence>
<dbReference type="InterPro" id="IPR053186">
    <property type="entry name" value="QDO-related"/>
</dbReference>
<sequence length="76" mass="8139">NDDRPAKTQQLVVLGWNSADVQLTATEGSLVLVLAGAPIEEPLATYGPFVMNTNEELMAAIADFESGNMGKFPEDE</sequence>
<accession>A0A699WXU8</accession>
<evidence type="ECO:0000259" key="1">
    <source>
        <dbReference type="Pfam" id="PF05726"/>
    </source>
</evidence>